<feature type="compositionally biased region" description="Polar residues" evidence="1">
    <location>
        <begin position="63"/>
        <end position="73"/>
    </location>
</feature>
<gene>
    <name evidence="2" type="ORF">RDWZM_004212</name>
</gene>
<name>A0A9Q0MH83_BLOTA</name>
<evidence type="ECO:0000256" key="1">
    <source>
        <dbReference type="SAM" id="MobiDB-lite"/>
    </source>
</evidence>
<reference evidence="2" key="1">
    <citation type="submission" date="2022-12" db="EMBL/GenBank/DDBJ databases">
        <title>Genome assemblies of Blomia tropicalis.</title>
        <authorList>
            <person name="Cui Y."/>
        </authorList>
    </citation>
    <scope>NUCLEOTIDE SEQUENCE</scope>
    <source>
        <tissue evidence="2">Adult mites</tissue>
    </source>
</reference>
<sequence>MFVIQTNEPPSSSSVSFVCVCADVNEKEEVSEIVNVNLLVLASRFAFTHPNDDEHKKNRRIGTHTSLIEKSIE</sequence>
<feature type="region of interest" description="Disordered" evidence="1">
    <location>
        <begin position="52"/>
        <end position="73"/>
    </location>
</feature>
<protein>
    <submittedName>
        <fullName evidence="2">Uncharacterized protein</fullName>
    </submittedName>
</protein>
<evidence type="ECO:0000313" key="3">
    <source>
        <dbReference type="Proteomes" id="UP001142055"/>
    </source>
</evidence>
<accession>A0A9Q0MH83</accession>
<dbReference type="AlphaFoldDB" id="A0A9Q0MH83"/>
<dbReference type="Proteomes" id="UP001142055">
    <property type="component" value="Chromosome 1"/>
</dbReference>
<evidence type="ECO:0000313" key="2">
    <source>
        <dbReference type="EMBL" id="KAJ6225667.1"/>
    </source>
</evidence>
<organism evidence="2 3">
    <name type="scientific">Blomia tropicalis</name>
    <name type="common">Mite</name>
    <dbReference type="NCBI Taxonomy" id="40697"/>
    <lineage>
        <taxon>Eukaryota</taxon>
        <taxon>Metazoa</taxon>
        <taxon>Ecdysozoa</taxon>
        <taxon>Arthropoda</taxon>
        <taxon>Chelicerata</taxon>
        <taxon>Arachnida</taxon>
        <taxon>Acari</taxon>
        <taxon>Acariformes</taxon>
        <taxon>Sarcoptiformes</taxon>
        <taxon>Astigmata</taxon>
        <taxon>Glycyphagoidea</taxon>
        <taxon>Echimyopodidae</taxon>
        <taxon>Blomia</taxon>
    </lineage>
</organism>
<proteinExistence type="predicted"/>
<comment type="caution">
    <text evidence="2">The sequence shown here is derived from an EMBL/GenBank/DDBJ whole genome shotgun (WGS) entry which is preliminary data.</text>
</comment>
<keyword evidence="3" id="KW-1185">Reference proteome</keyword>
<dbReference type="EMBL" id="JAPWDV010000001">
    <property type="protein sequence ID" value="KAJ6225667.1"/>
    <property type="molecule type" value="Genomic_DNA"/>
</dbReference>